<comment type="caution">
    <text evidence="2">The sequence shown here is derived from an EMBL/GenBank/DDBJ whole genome shotgun (WGS) entry which is preliminary data.</text>
</comment>
<dbReference type="InterPro" id="IPR000073">
    <property type="entry name" value="AB_hydrolase_1"/>
</dbReference>
<dbReference type="OrthoDB" id="9770427at2"/>
<evidence type="ECO:0000259" key="1">
    <source>
        <dbReference type="Pfam" id="PF12697"/>
    </source>
</evidence>
<dbReference type="InterPro" id="IPR000639">
    <property type="entry name" value="Epox_hydrolase-like"/>
</dbReference>
<dbReference type="Gene3D" id="3.40.50.1820">
    <property type="entry name" value="alpha/beta hydrolase"/>
    <property type="match status" value="1"/>
</dbReference>
<dbReference type="EMBL" id="LZIN01000079">
    <property type="protein sequence ID" value="OBG02493.1"/>
    <property type="molecule type" value="Genomic_DNA"/>
</dbReference>
<dbReference type="Pfam" id="PF12697">
    <property type="entry name" value="Abhydrolase_6"/>
    <property type="match status" value="1"/>
</dbReference>
<dbReference type="GO" id="GO:0016787">
    <property type="term" value="F:hydrolase activity"/>
    <property type="evidence" value="ECO:0007669"/>
    <property type="project" value="UniProtKB-KW"/>
</dbReference>
<dbReference type="PRINTS" id="PR00412">
    <property type="entry name" value="EPOXHYDRLASE"/>
</dbReference>
<accession>A0A1A2EAB5</accession>
<dbReference type="PANTHER" id="PTHR43689">
    <property type="entry name" value="HYDROLASE"/>
    <property type="match status" value="1"/>
</dbReference>
<dbReference type="SUPFAM" id="SSF53474">
    <property type="entry name" value="alpha/beta-Hydrolases"/>
    <property type="match status" value="1"/>
</dbReference>
<dbReference type="AlphaFoldDB" id="A0A1A2EAB5"/>
<feature type="domain" description="AB hydrolase-1" evidence="1">
    <location>
        <begin position="26"/>
        <end position="267"/>
    </location>
</feature>
<protein>
    <submittedName>
        <fullName evidence="2">Alpha/beta hydrolase</fullName>
    </submittedName>
</protein>
<sequence>MITTARVSYGAVETRVLSVPGAGLPVVLLHGYADSADTWRPVLTRLMAGGQRAVAVDLPGFGQADPRRPGAMVPQFDGFVDAVLADTGPAVLVGNSLGAATAVRAAARNPSVRALVALDDPLAANHWLARRARSRPLPGAFWGRVGRLPVPPRALRFATRHAVPKILYGPGVRPEPEVVAYWTRAASRMSEVATLGRYAFQYAYESAAGHAGVHIDCPTVIVHGARDRIIPVHSSRTLHQQIPGSELVVLPRSGHCPQLDNPDAVVRTITGLCKQVDNY</sequence>
<dbReference type="PANTHER" id="PTHR43689:SF8">
    <property type="entry name" value="ALPHA_BETA-HYDROLASES SUPERFAMILY PROTEIN"/>
    <property type="match status" value="1"/>
</dbReference>
<reference evidence="3" key="1">
    <citation type="submission" date="2016-06" db="EMBL/GenBank/DDBJ databases">
        <authorList>
            <person name="Sutton G."/>
            <person name="Brinkac L."/>
            <person name="Sanka R."/>
            <person name="Adams M."/>
            <person name="Lau E."/>
            <person name="Mehaffy C."/>
            <person name="Tameris M."/>
            <person name="Hatherill M."/>
            <person name="Hanekom W."/>
            <person name="Mahomed H."/>
            <person name="Mcshane H."/>
        </authorList>
    </citation>
    <scope>NUCLEOTIDE SEQUENCE [LARGE SCALE GENOMIC DNA]</scope>
    <source>
        <strain evidence="3">852014-51077_SCH5608930-a</strain>
    </source>
</reference>
<organism evidence="2 3">
    <name type="scientific">Mycolicibacter sinensis (strain JDM601)</name>
    <name type="common">Mycobacterium sinense</name>
    <dbReference type="NCBI Taxonomy" id="875328"/>
    <lineage>
        <taxon>Bacteria</taxon>
        <taxon>Bacillati</taxon>
        <taxon>Actinomycetota</taxon>
        <taxon>Actinomycetes</taxon>
        <taxon>Mycobacteriales</taxon>
        <taxon>Mycobacteriaceae</taxon>
        <taxon>Mycolicibacter</taxon>
    </lineage>
</organism>
<dbReference type="InterPro" id="IPR029058">
    <property type="entry name" value="AB_hydrolase_fold"/>
</dbReference>
<gene>
    <name evidence="2" type="ORF">A5771_14975</name>
</gene>
<dbReference type="PRINTS" id="PR00111">
    <property type="entry name" value="ABHYDROLASE"/>
</dbReference>
<name>A0A1A2EAB5_MYCSD</name>
<evidence type="ECO:0000313" key="2">
    <source>
        <dbReference type="EMBL" id="OBG02493.1"/>
    </source>
</evidence>
<keyword evidence="2" id="KW-0378">Hydrolase</keyword>
<evidence type="ECO:0000313" key="3">
    <source>
        <dbReference type="Proteomes" id="UP000093985"/>
    </source>
</evidence>
<dbReference type="RefSeq" id="WP_064856289.1">
    <property type="nucleotide sequence ID" value="NZ_LZIM01000085.1"/>
</dbReference>
<dbReference type="Proteomes" id="UP000093985">
    <property type="component" value="Unassembled WGS sequence"/>
</dbReference>
<proteinExistence type="predicted"/>